<accession>A0A8S5TVZ8</accession>
<dbReference type="EMBL" id="BK015943">
    <property type="protein sequence ID" value="DAF86372.1"/>
    <property type="molecule type" value="Genomic_DNA"/>
</dbReference>
<reference evidence="1" key="1">
    <citation type="journal article" date="2021" name="Proc. Natl. Acad. Sci. U.S.A.">
        <title>A Catalog of Tens of Thousands of Viruses from Human Metagenomes Reveals Hidden Associations with Chronic Diseases.</title>
        <authorList>
            <person name="Tisza M.J."/>
            <person name="Buck C.B."/>
        </authorList>
    </citation>
    <scope>NUCLEOTIDE SEQUENCE</scope>
    <source>
        <strain evidence="1">CtmxA102</strain>
    </source>
</reference>
<sequence length="122" mass="14465">MDLKKISTEQLEVGMKIAVQHPFRYGWNLYTGLTQYDMYIISRITPKRTKVVCGDAEFITKNTIFYEPCEQMYLENRRVKAFVSIMDGMWELETISPTKFICALEEMEETERLVKTLLSRYK</sequence>
<evidence type="ECO:0000313" key="1">
    <source>
        <dbReference type="EMBL" id="DAF86372.1"/>
    </source>
</evidence>
<protein>
    <submittedName>
        <fullName evidence="1">Uncharacterized protein</fullName>
    </submittedName>
</protein>
<organism evidence="1">
    <name type="scientific">Siphoviridae sp. ctmxA102</name>
    <dbReference type="NCBI Taxonomy" id="2825657"/>
    <lineage>
        <taxon>Viruses</taxon>
        <taxon>Duplodnaviria</taxon>
        <taxon>Heunggongvirae</taxon>
        <taxon>Uroviricota</taxon>
        <taxon>Caudoviricetes</taxon>
    </lineage>
</organism>
<proteinExistence type="predicted"/>
<name>A0A8S5TVZ8_9CAUD</name>